<name>A0A1J4N4Y7_9ACTN</name>
<evidence type="ECO:0000256" key="4">
    <source>
        <dbReference type="ARBA" id="ARBA00022807"/>
    </source>
</evidence>
<dbReference type="SUPFAM" id="SSF54001">
    <property type="entry name" value="Cysteine proteinases"/>
    <property type="match status" value="1"/>
</dbReference>
<evidence type="ECO:0000259" key="6">
    <source>
        <dbReference type="PROSITE" id="PS51935"/>
    </source>
</evidence>
<reference evidence="7" key="1">
    <citation type="submission" date="2016-10" db="EMBL/GenBank/DDBJ databases">
        <title>Draft Genome Sequence of Nocardioides luteus Strain BAFB, an Alkane-Degrading Bacterium Isolated from JP-7 Polluted Soil.</title>
        <authorList>
            <person name="Brown L."/>
            <person name="Ruiz O.N."/>
            <person name="Gunasekera T."/>
        </authorList>
    </citation>
    <scope>NUCLEOTIDE SEQUENCE [LARGE SCALE GENOMIC DNA]</scope>
    <source>
        <strain evidence="7">BAFB</strain>
    </source>
</reference>
<evidence type="ECO:0000256" key="1">
    <source>
        <dbReference type="ARBA" id="ARBA00007074"/>
    </source>
</evidence>
<dbReference type="Proteomes" id="UP000033772">
    <property type="component" value="Unassembled WGS sequence"/>
</dbReference>
<keyword evidence="3" id="KW-0378">Hydrolase</keyword>
<dbReference type="RefSeq" id="WP_052693434.1">
    <property type="nucleotide sequence ID" value="NZ_JZDQ02000014.1"/>
</dbReference>
<evidence type="ECO:0000313" key="7">
    <source>
        <dbReference type="EMBL" id="OIJ26614.1"/>
    </source>
</evidence>
<evidence type="ECO:0000256" key="2">
    <source>
        <dbReference type="ARBA" id="ARBA00022670"/>
    </source>
</evidence>
<feature type="domain" description="NlpC/P60" evidence="6">
    <location>
        <begin position="152"/>
        <end position="271"/>
    </location>
</feature>
<dbReference type="OrthoDB" id="5177647at2"/>
<dbReference type="GO" id="GO:0008234">
    <property type="term" value="F:cysteine-type peptidase activity"/>
    <property type="evidence" value="ECO:0007669"/>
    <property type="project" value="UniProtKB-KW"/>
</dbReference>
<proteinExistence type="inferred from homology"/>
<evidence type="ECO:0000313" key="8">
    <source>
        <dbReference type="Proteomes" id="UP000033772"/>
    </source>
</evidence>
<organism evidence="7 8">
    <name type="scientific">Nocardioides luteus</name>
    <dbReference type="NCBI Taxonomy" id="1844"/>
    <lineage>
        <taxon>Bacteria</taxon>
        <taxon>Bacillati</taxon>
        <taxon>Actinomycetota</taxon>
        <taxon>Actinomycetes</taxon>
        <taxon>Propionibacteriales</taxon>
        <taxon>Nocardioidaceae</taxon>
        <taxon>Nocardioides</taxon>
    </lineage>
</organism>
<evidence type="ECO:0000256" key="3">
    <source>
        <dbReference type="ARBA" id="ARBA00022801"/>
    </source>
</evidence>
<dbReference type="InterPro" id="IPR000064">
    <property type="entry name" value="NLP_P60_dom"/>
</dbReference>
<dbReference type="InterPro" id="IPR038765">
    <property type="entry name" value="Papain-like_cys_pep_sf"/>
</dbReference>
<keyword evidence="8" id="KW-1185">Reference proteome</keyword>
<dbReference type="AlphaFoldDB" id="A0A1J4N4Y7"/>
<dbReference type="PANTHER" id="PTHR47359:SF3">
    <property type="entry name" value="NLP_P60 DOMAIN-CONTAINING PROTEIN-RELATED"/>
    <property type="match status" value="1"/>
</dbReference>
<comment type="similarity">
    <text evidence="1">Belongs to the peptidase C40 family.</text>
</comment>
<dbReference type="EMBL" id="JZDQ02000014">
    <property type="protein sequence ID" value="OIJ26614.1"/>
    <property type="molecule type" value="Genomic_DNA"/>
</dbReference>
<sequence length="271" mass="28155">MSKSVSRPAHRGTARPFRAPNVSIVRTIAGSLSGHGKLAGRITLAGGIAAGALVAVPAANAAPVSHETTTVESTVEAATVVEAPTLEVSATPAAMLTDIKQLETAVEVQQRKAAAALRAAEAKRKAAIAAKKAAEAKKKAEAEARAYAASRQGKIDRAISVASQQIGDPYVWGATGPSAFDCSGLTQYAFAAAGIELPRVSRDQAAALPTIPNDQIQRGDLMFFGSPVYHVGIFLRWENGQAIMLHAPKPGASVREEAAWDGWFAGSTHQA</sequence>
<keyword evidence="5" id="KW-0175">Coiled coil</keyword>
<dbReference type="GO" id="GO:0006508">
    <property type="term" value="P:proteolysis"/>
    <property type="evidence" value="ECO:0007669"/>
    <property type="project" value="UniProtKB-KW"/>
</dbReference>
<protein>
    <recommendedName>
        <fullName evidence="6">NlpC/P60 domain-containing protein</fullName>
    </recommendedName>
</protein>
<evidence type="ECO:0000256" key="5">
    <source>
        <dbReference type="SAM" id="Coils"/>
    </source>
</evidence>
<dbReference type="InterPro" id="IPR051794">
    <property type="entry name" value="PG_Endopeptidase_C40"/>
</dbReference>
<dbReference type="STRING" id="1844.UG56_011635"/>
<gene>
    <name evidence="7" type="ORF">UG56_011635</name>
</gene>
<dbReference type="Pfam" id="PF00877">
    <property type="entry name" value="NLPC_P60"/>
    <property type="match status" value="1"/>
</dbReference>
<feature type="coiled-coil region" evidence="5">
    <location>
        <begin position="99"/>
        <end position="150"/>
    </location>
</feature>
<dbReference type="Gene3D" id="3.90.1720.10">
    <property type="entry name" value="endopeptidase domain like (from Nostoc punctiforme)"/>
    <property type="match status" value="1"/>
</dbReference>
<dbReference type="PROSITE" id="PS51935">
    <property type="entry name" value="NLPC_P60"/>
    <property type="match status" value="1"/>
</dbReference>
<comment type="caution">
    <text evidence="7">The sequence shown here is derived from an EMBL/GenBank/DDBJ whole genome shotgun (WGS) entry which is preliminary data.</text>
</comment>
<accession>A0A1J4N4Y7</accession>
<keyword evidence="2" id="KW-0645">Protease</keyword>
<dbReference type="PANTHER" id="PTHR47359">
    <property type="entry name" value="PEPTIDOGLYCAN DL-ENDOPEPTIDASE CWLO"/>
    <property type="match status" value="1"/>
</dbReference>
<keyword evidence="4" id="KW-0788">Thiol protease</keyword>